<dbReference type="InterPro" id="IPR043504">
    <property type="entry name" value="Peptidase_S1_PA_chymotrypsin"/>
</dbReference>
<evidence type="ECO:0000313" key="3">
    <source>
        <dbReference type="EMBL" id="KAF6205397.1"/>
    </source>
</evidence>
<dbReference type="AlphaFoldDB" id="A0A6A4JZP6"/>
<evidence type="ECO:0000256" key="2">
    <source>
        <dbReference type="ARBA" id="ARBA00024195"/>
    </source>
</evidence>
<dbReference type="Proteomes" id="UP000466442">
    <property type="component" value="Linkage Group LG9"/>
</dbReference>
<proteinExistence type="inferred from homology"/>
<keyword evidence="1" id="KW-1015">Disulfide bond</keyword>
<accession>A0A6A4JZP6</accession>
<keyword evidence="4" id="KW-1185">Reference proteome</keyword>
<comment type="caution">
    <text evidence="3">The sequence shown here is derived from an EMBL/GenBank/DDBJ whole genome shotgun (WGS) entry which is preliminary data.</text>
</comment>
<dbReference type="SUPFAM" id="SSF50494">
    <property type="entry name" value="Trypsin-like serine proteases"/>
    <property type="match status" value="1"/>
</dbReference>
<dbReference type="InterPro" id="IPR009003">
    <property type="entry name" value="Peptidase_S1_PA"/>
</dbReference>
<reference evidence="3" key="1">
    <citation type="journal article" date="2021" name="Mol. Ecol. Resour.">
        <title>Apolygus lucorum genome provides insights into omnivorousness and mesophyll feeding.</title>
        <authorList>
            <person name="Liu Y."/>
            <person name="Liu H."/>
            <person name="Wang H."/>
            <person name="Huang T."/>
            <person name="Liu B."/>
            <person name="Yang B."/>
            <person name="Yin L."/>
            <person name="Li B."/>
            <person name="Zhang Y."/>
            <person name="Zhang S."/>
            <person name="Jiang F."/>
            <person name="Zhang X."/>
            <person name="Ren Y."/>
            <person name="Wang B."/>
            <person name="Wang S."/>
            <person name="Lu Y."/>
            <person name="Wu K."/>
            <person name="Fan W."/>
            <person name="Wang G."/>
        </authorList>
    </citation>
    <scope>NUCLEOTIDE SEQUENCE</scope>
    <source>
        <strain evidence="3">12Hb</strain>
    </source>
</reference>
<dbReference type="InterPro" id="IPR033116">
    <property type="entry name" value="TRYPSIN_SER"/>
</dbReference>
<dbReference type="InterPro" id="IPR001254">
    <property type="entry name" value="Trypsin_dom"/>
</dbReference>
<dbReference type="PROSITE" id="PS00135">
    <property type="entry name" value="TRYPSIN_SER"/>
    <property type="match status" value="1"/>
</dbReference>
<dbReference type="PROSITE" id="PS50240">
    <property type="entry name" value="TRYPSIN_DOM"/>
    <property type="match status" value="1"/>
</dbReference>
<sequence length="381" mass="44225">MIFKESYGGRRGGRVKRITNGLEISSHDQMDTHYMVSIKKAHGCDVAKVKLWNKYCEEYNHQCGGALVAPDMVISNCHCMMYETYKVGGVRSPPLNPSFDEWTSTTTEDTKEPLQEFYFEIEPRHPIYNLMTLWMGGVDIDELLQRQFAKTFFPHSQCNYREYFVIGGENTTLKDKLWDFKRPQFDVGLIRTWESFTINKDVKLVPLILGDELMNFHRTVVRNMHVCLLTGYGQTEYGFRAWRLRYSFRQMQCTSLCQLTRSDVHECEICATSVARPDYRKPSSSPSHGDSGSPIVCRYKDKNVLFSVHSQKLDDKFEFKINASVSISVALACVKHLITPENMQYLREIDNQKYPEKFYKLDQAAMGPFGEESYTNDNRRV</sequence>
<dbReference type="SMART" id="SM00020">
    <property type="entry name" value="Tryp_SPc"/>
    <property type="match status" value="1"/>
</dbReference>
<comment type="similarity">
    <text evidence="2">Belongs to the peptidase S1 family. CLIP subfamily.</text>
</comment>
<protein>
    <submittedName>
        <fullName evidence="3">Uncharacterized protein</fullName>
    </submittedName>
</protein>
<evidence type="ECO:0000256" key="1">
    <source>
        <dbReference type="ARBA" id="ARBA00023157"/>
    </source>
</evidence>
<dbReference type="Gene3D" id="2.40.10.10">
    <property type="entry name" value="Trypsin-like serine proteases"/>
    <property type="match status" value="1"/>
</dbReference>
<dbReference type="EMBL" id="WIXP02000009">
    <property type="protein sequence ID" value="KAF6205397.1"/>
    <property type="molecule type" value="Genomic_DNA"/>
</dbReference>
<gene>
    <name evidence="3" type="ORF">GE061_019569</name>
</gene>
<dbReference type="GO" id="GO:0004252">
    <property type="term" value="F:serine-type endopeptidase activity"/>
    <property type="evidence" value="ECO:0007669"/>
    <property type="project" value="InterPro"/>
</dbReference>
<organism evidence="3 4">
    <name type="scientific">Apolygus lucorum</name>
    <name type="common">Small green plant bug</name>
    <name type="synonym">Lygocoris lucorum</name>
    <dbReference type="NCBI Taxonomy" id="248454"/>
    <lineage>
        <taxon>Eukaryota</taxon>
        <taxon>Metazoa</taxon>
        <taxon>Ecdysozoa</taxon>
        <taxon>Arthropoda</taxon>
        <taxon>Hexapoda</taxon>
        <taxon>Insecta</taxon>
        <taxon>Pterygota</taxon>
        <taxon>Neoptera</taxon>
        <taxon>Paraneoptera</taxon>
        <taxon>Hemiptera</taxon>
        <taxon>Heteroptera</taxon>
        <taxon>Panheteroptera</taxon>
        <taxon>Cimicomorpha</taxon>
        <taxon>Miridae</taxon>
        <taxon>Mirini</taxon>
        <taxon>Apolygus</taxon>
    </lineage>
</organism>
<name>A0A6A4JZP6_APOLU</name>
<dbReference type="PANTHER" id="PTHR24256">
    <property type="entry name" value="TRYPTASE-RELATED"/>
    <property type="match status" value="1"/>
</dbReference>
<evidence type="ECO:0000313" key="4">
    <source>
        <dbReference type="Proteomes" id="UP000466442"/>
    </source>
</evidence>
<dbReference type="InterPro" id="IPR051487">
    <property type="entry name" value="Ser/Thr_Proteases_Immune/Dev"/>
</dbReference>
<dbReference type="GO" id="GO:0006508">
    <property type="term" value="P:proteolysis"/>
    <property type="evidence" value="ECO:0007669"/>
    <property type="project" value="InterPro"/>
</dbReference>